<evidence type="ECO:0000313" key="1">
    <source>
        <dbReference type="EMBL" id="GAY41644.1"/>
    </source>
</evidence>
<dbReference type="Proteomes" id="UP000236630">
    <property type="component" value="Unassembled WGS sequence"/>
</dbReference>
<accession>A0A2H5NN81</accession>
<dbReference type="AlphaFoldDB" id="A0A2H5NN81"/>
<gene>
    <name evidence="1" type="ORF">CUMW_061040</name>
</gene>
<evidence type="ECO:0000313" key="2">
    <source>
        <dbReference type="Proteomes" id="UP000236630"/>
    </source>
</evidence>
<sequence>MISTSSNTLFIVDRHFIVFAV</sequence>
<reference evidence="1 2" key="1">
    <citation type="journal article" date="2017" name="Front. Genet.">
        <title>Draft sequencing of the heterozygous diploid genome of Satsuma (Citrus unshiu Marc.) using a hybrid assembly approach.</title>
        <authorList>
            <person name="Shimizu T."/>
            <person name="Tanizawa Y."/>
            <person name="Mochizuki T."/>
            <person name="Nagasaki H."/>
            <person name="Yoshioka T."/>
            <person name="Toyoda A."/>
            <person name="Fujiyama A."/>
            <person name="Kaminuma E."/>
            <person name="Nakamura Y."/>
        </authorList>
    </citation>
    <scope>NUCLEOTIDE SEQUENCE [LARGE SCALE GENOMIC DNA]</scope>
    <source>
        <strain evidence="2">cv. Miyagawa wase</strain>
    </source>
</reference>
<dbReference type="EMBL" id="BDQV01000014">
    <property type="protein sequence ID" value="GAY41644.1"/>
    <property type="molecule type" value="Genomic_DNA"/>
</dbReference>
<name>A0A2H5NN81_CITUN</name>
<keyword evidence="2" id="KW-1185">Reference proteome</keyword>
<proteinExistence type="predicted"/>
<comment type="caution">
    <text evidence="1">The sequence shown here is derived from an EMBL/GenBank/DDBJ whole genome shotgun (WGS) entry which is preliminary data.</text>
</comment>
<protein>
    <submittedName>
        <fullName evidence="1">Uncharacterized protein</fullName>
    </submittedName>
</protein>
<organism evidence="1 2">
    <name type="scientific">Citrus unshiu</name>
    <name type="common">Satsuma mandarin</name>
    <name type="synonym">Citrus nobilis var. unshiu</name>
    <dbReference type="NCBI Taxonomy" id="55188"/>
    <lineage>
        <taxon>Eukaryota</taxon>
        <taxon>Viridiplantae</taxon>
        <taxon>Streptophyta</taxon>
        <taxon>Embryophyta</taxon>
        <taxon>Tracheophyta</taxon>
        <taxon>Spermatophyta</taxon>
        <taxon>Magnoliopsida</taxon>
        <taxon>eudicotyledons</taxon>
        <taxon>Gunneridae</taxon>
        <taxon>Pentapetalae</taxon>
        <taxon>rosids</taxon>
        <taxon>malvids</taxon>
        <taxon>Sapindales</taxon>
        <taxon>Rutaceae</taxon>
        <taxon>Aurantioideae</taxon>
        <taxon>Citrus</taxon>
    </lineage>
</organism>